<dbReference type="InterPro" id="IPR027417">
    <property type="entry name" value="P-loop_NTPase"/>
</dbReference>
<feature type="binding site" evidence="10">
    <location>
        <begin position="11"/>
        <end position="18"/>
    </location>
    <ligand>
        <name>ATP</name>
        <dbReference type="ChEBI" id="CHEBI:30616"/>
    </ligand>
</feature>
<feature type="site" description="Interaction with substrate tRNA" evidence="10">
    <location>
        <position position="102"/>
    </location>
</feature>
<evidence type="ECO:0000256" key="6">
    <source>
        <dbReference type="ARBA" id="ARBA00022741"/>
    </source>
</evidence>
<keyword evidence="5 10" id="KW-0819">tRNA processing</keyword>
<dbReference type="PANTHER" id="PTHR11088:SF60">
    <property type="entry name" value="TRNA DIMETHYLALLYLTRANSFERASE"/>
    <property type="match status" value="1"/>
</dbReference>
<comment type="catalytic activity">
    <reaction evidence="9 10 11">
        <text>adenosine(37) in tRNA + dimethylallyl diphosphate = N(6)-dimethylallyladenosine(37) in tRNA + diphosphate</text>
        <dbReference type="Rhea" id="RHEA:26482"/>
        <dbReference type="Rhea" id="RHEA-COMP:10162"/>
        <dbReference type="Rhea" id="RHEA-COMP:10375"/>
        <dbReference type="ChEBI" id="CHEBI:33019"/>
        <dbReference type="ChEBI" id="CHEBI:57623"/>
        <dbReference type="ChEBI" id="CHEBI:74411"/>
        <dbReference type="ChEBI" id="CHEBI:74415"/>
        <dbReference type="EC" id="2.5.1.75"/>
    </reaction>
</comment>
<evidence type="ECO:0000256" key="10">
    <source>
        <dbReference type="HAMAP-Rule" id="MF_00185"/>
    </source>
</evidence>
<dbReference type="Gene3D" id="1.10.20.140">
    <property type="match status" value="1"/>
</dbReference>
<evidence type="ECO:0000256" key="11">
    <source>
        <dbReference type="RuleBase" id="RU003783"/>
    </source>
</evidence>
<keyword evidence="8 10" id="KW-0460">Magnesium</keyword>
<keyword evidence="15" id="KW-1185">Reference proteome</keyword>
<dbReference type="NCBIfam" id="TIGR00174">
    <property type="entry name" value="miaA"/>
    <property type="match status" value="1"/>
</dbReference>
<keyword evidence="6 10" id="KW-0547">Nucleotide-binding</keyword>
<evidence type="ECO:0000256" key="5">
    <source>
        <dbReference type="ARBA" id="ARBA00022694"/>
    </source>
</evidence>
<organism evidence="14 15">
    <name type="scientific">Terrimonas ginsenosidimutans</name>
    <dbReference type="NCBI Taxonomy" id="2908004"/>
    <lineage>
        <taxon>Bacteria</taxon>
        <taxon>Pseudomonadati</taxon>
        <taxon>Bacteroidota</taxon>
        <taxon>Chitinophagia</taxon>
        <taxon>Chitinophagales</taxon>
        <taxon>Chitinophagaceae</taxon>
        <taxon>Terrimonas</taxon>
    </lineage>
</organism>
<dbReference type="EC" id="2.5.1.75" evidence="10"/>
<accession>A0ABS9KTS2</accession>
<feature type="region of interest" description="Interaction with substrate tRNA" evidence="10">
    <location>
        <begin position="160"/>
        <end position="164"/>
    </location>
</feature>
<comment type="similarity">
    <text evidence="3 10 13">Belongs to the IPP transferase family.</text>
</comment>
<dbReference type="InterPro" id="IPR039657">
    <property type="entry name" value="Dimethylallyltransferase"/>
</dbReference>
<evidence type="ECO:0000256" key="2">
    <source>
        <dbReference type="ARBA" id="ARBA00003213"/>
    </source>
</evidence>
<gene>
    <name evidence="10 14" type="primary">miaA</name>
    <name evidence="14" type="ORF">LZZ85_15475</name>
</gene>
<feature type="binding site" evidence="10">
    <location>
        <begin position="13"/>
        <end position="18"/>
    </location>
    <ligand>
        <name>substrate</name>
    </ligand>
</feature>
<feature type="region of interest" description="Interaction with substrate tRNA" evidence="10">
    <location>
        <begin position="36"/>
        <end position="39"/>
    </location>
</feature>
<protein>
    <recommendedName>
        <fullName evidence="10">tRNA dimethylallyltransferase</fullName>
        <ecNumber evidence="10">2.5.1.75</ecNumber>
    </recommendedName>
    <alternativeName>
        <fullName evidence="10">Dimethylallyl diphosphate:tRNA dimethylallyltransferase</fullName>
        <shortName evidence="10">DMAPP:tRNA dimethylallyltransferase</shortName>
        <shortName evidence="10">DMATase</shortName>
    </alternativeName>
    <alternativeName>
        <fullName evidence="10">Isopentenyl-diphosphate:tRNA isopentenyltransferase</fullName>
        <shortName evidence="10">IPP transferase</shortName>
        <shortName evidence="10">IPPT</shortName>
        <shortName evidence="10">IPTase</shortName>
    </alternativeName>
</protein>
<dbReference type="GO" id="GO:0052381">
    <property type="term" value="F:tRNA dimethylallyltransferase activity"/>
    <property type="evidence" value="ECO:0007669"/>
    <property type="project" value="UniProtKB-EC"/>
</dbReference>
<comment type="caution">
    <text evidence="10">Lacks conserved residue(s) required for the propagation of feature annotation.</text>
</comment>
<dbReference type="Pfam" id="PF01715">
    <property type="entry name" value="IPPT"/>
    <property type="match status" value="1"/>
</dbReference>
<comment type="subunit">
    <text evidence="10">Monomer.</text>
</comment>
<dbReference type="HAMAP" id="MF_00185">
    <property type="entry name" value="IPP_trans"/>
    <property type="match status" value="1"/>
</dbReference>
<keyword evidence="4 10" id="KW-0808">Transferase</keyword>
<dbReference type="InterPro" id="IPR018022">
    <property type="entry name" value="IPT"/>
</dbReference>
<dbReference type="Proteomes" id="UP001165367">
    <property type="component" value="Unassembled WGS sequence"/>
</dbReference>
<sequence>MYKKTVIVVAGPTAVGKTAVAIDLALAFDTSIISADSRQCFRELSIGVARPSEEELRQVHHDFIASHSITEEITAASFEQYSLQKASDIFLTKDIAVLAGGTGLYIKAFCEGLDEVPAVPVEVRARITAQYEAKGMEWLQEQLREKDPAYFEKGEMKNPQRMMRALEVVETTGRSVIDFRTGRSAIRDFNIIKIGLELPREFLYQRINARVDDMIAAGLIEEVESLLPFRSLNALQTVGYAELFASFDNTITLERAIELIKQNTRRYSKRQMTWFKKDPAFTWFSPQNFDSIIGHVREQMRR</sequence>
<evidence type="ECO:0000256" key="3">
    <source>
        <dbReference type="ARBA" id="ARBA00005842"/>
    </source>
</evidence>
<evidence type="ECO:0000256" key="1">
    <source>
        <dbReference type="ARBA" id="ARBA00001946"/>
    </source>
</evidence>
<dbReference type="Gene3D" id="3.40.50.300">
    <property type="entry name" value="P-loop containing nucleotide triphosphate hydrolases"/>
    <property type="match status" value="1"/>
</dbReference>
<dbReference type="EMBL" id="JAKLTR010000009">
    <property type="protein sequence ID" value="MCG2615700.1"/>
    <property type="molecule type" value="Genomic_DNA"/>
</dbReference>
<comment type="caution">
    <text evidence="14">The sequence shown here is derived from an EMBL/GenBank/DDBJ whole genome shotgun (WGS) entry which is preliminary data.</text>
</comment>
<reference evidence="14" key="1">
    <citation type="submission" date="2022-01" db="EMBL/GenBank/DDBJ databases">
        <authorList>
            <person name="Jo J.-H."/>
            <person name="Im W.-T."/>
        </authorList>
    </citation>
    <scope>NUCLEOTIDE SEQUENCE</scope>
    <source>
        <strain evidence="14">NA20</strain>
    </source>
</reference>
<evidence type="ECO:0000256" key="9">
    <source>
        <dbReference type="ARBA" id="ARBA00049563"/>
    </source>
</evidence>
<evidence type="ECO:0000256" key="8">
    <source>
        <dbReference type="ARBA" id="ARBA00022842"/>
    </source>
</evidence>
<evidence type="ECO:0000256" key="7">
    <source>
        <dbReference type="ARBA" id="ARBA00022840"/>
    </source>
</evidence>
<evidence type="ECO:0000313" key="15">
    <source>
        <dbReference type="Proteomes" id="UP001165367"/>
    </source>
</evidence>
<feature type="site" description="Interaction with substrate tRNA" evidence="10">
    <location>
        <position position="124"/>
    </location>
</feature>
<proteinExistence type="inferred from homology"/>
<evidence type="ECO:0000256" key="13">
    <source>
        <dbReference type="RuleBase" id="RU003785"/>
    </source>
</evidence>
<dbReference type="SUPFAM" id="SSF52540">
    <property type="entry name" value="P-loop containing nucleoside triphosphate hydrolases"/>
    <property type="match status" value="2"/>
</dbReference>
<comment type="cofactor">
    <cofactor evidence="1 10">
        <name>Mg(2+)</name>
        <dbReference type="ChEBI" id="CHEBI:18420"/>
    </cofactor>
</comment>
<evidence type="ECO:0000256" key="12">
    <source>
        <dbReference type="RuleBase" id="RU003784"/>
    </source>
</evidence>
<dbReference type="RefSeq" id="WP_237873749.1">
    <property type="nucleotide sequence ID" value="NZ_JAKLTR010000009.1"/>
</dbReference>
<evidence type="ECO:0000256" key="4">
    <source>
        <dbReference type="ARBA" id="ARBA00022679"/>
    </source>
</evidence>
<keyword evidence="7 10" id="KW-0067">ATP-binding</keyword>
<dbReference type="PANTHER" id="PTHR11088">
    <property type="entry name" value="TRNA DIMETHYLALLYLTRANSFERASE"/>
    <property type="match status" value="1"/>
</dbReference>
<name>A0ABS9KTS2_9BACT</name>
<evidence type="ECO:0000313" key="14">
    <source>
        <dbReference type="EMBL" id="MCG2615700.1"/>
    </source>
</evidence>
<comment type="function">
    <text evidence="2 10 12">Catalyzes the transfer of a dimethylallyl group onto the adenine at position 37 in tRNAs that read codons beginning with uridine, leading to the formation of N6-(dimethylallyl)adenosine (i(6)A).</text>
</comment>